<dbReference type="InterPro" id="IPR013607">
    <property type="entry name" value="Phospholipase_A2-like"/>
</dbReference>
<feature type="domain" description="Phospholipase A2-like" evidence="2">
    <location>
        <begin position="36"/>
        <end position="71"/>
    </location>
</feature>
<proteinExistence type="predicted"/>
<evidence type="ECO:0000259" key="2">
    <source>
        <dbReference type="Pfam" id="PF08398"/>
    </source>
</evidence>
<name>A0AAV8YNX2_9CUCU</name>
<dbReference type="Proteomes" id="UP001162162">
    <property type="component" value="Unassembled WGS sequence"/>
</dbReference>
<keyword evidence="1" id="KW-0175">Coiled coil</keyword>
<protein>
    <recommendedName>
        <fullName evidence="2">Phospholipase A2-like domain-containing protein</fullName>
    </recommendedName>
</protein>
<evidence type="ECO:0000313" key="3">
    <source>
        <dbReference type="EMBL" id="KAJ8953470.1"/>
    </source>
</evidence>
<accession>A0AAV8YNX2</accession>
<evidence type="ECO:0000313" key="4">
    <source>
        <dbReference type="Proteomes" id="UP001162162"/>
    </source>
</evidence>
<feature type="coiled-coil region" evidence="1">
    <location>
        <begin position="191"/>
        <end position="218"/>
    </location>
</feature>
<organism evidence="3 4">
    <name type="scientific">Aromia moschata</name>
    <dbReference type="NCBI Taxonomy" id="1265417"/>
    <lineage>
        <taxon>Eukaryota</taxon>
        <taxon>Metazoa</taxon>
        <taxon>Ecdysozoa</taxon>
        <taxon>Arthropoda</taxon>
        <taxon>Hexapoda</taxon>
        <taxon>Insecta</taxon>
        <taxon>Pterygota</taxon>
        <taxon>Neoptera</taxon>
        <taxon>Endopterygota</taxon>
        <taxon>Coleoptera</taxon>
        <taxon>Polyphaga</taxon>
        <taxon>Cucujiformia</taxon>
        <taxon>Chrysomeloidea</taxon>
        <taxon>Cerambycidae</taxon>
        <taxon>Cerambycinae</taxon>
        <taxon>Callichromatini</taxon>
        <taxon>Aromia</taxon>
    </lineage>
</organism>
<dbReference type="AlphaFoldDB" id="A0AAV8YNX2"/>
<sequence>MYCGRYDIQQLVEDRVILYLVQLGTKLEKRLARGDKGINGLDEACKEHDIAYSKEKDLKRRHEADKILSKKALRRVFSSDSKFSEKLAALGVAGAMKAKVKLGMGYNLNNSQIRGRKSITTLKSVIKQIKKNIHRHKPKYVCDAIAVALRTIGKVKKENKPGSCDTSSKKRRNSTFKTYICWIKCLGTAGIVKAIGDVRNAKEQLEESQRHNKTMESIAMGKGLYMKPYKSGLGLFLKPAQILKKLPIALPRRALTNIEILKYTIEMALERIGQLTKNMETKSYISIAMEILDHQQKQ</sequence>
<gene>
    <name evidence="3" type="ORF">NQ318_023591</name>
</gene>
<dbReference type="EMBL" id="JAPWTK010000056">
    <property type="protein sequence ID" value="KAJ8953470.1"/>
    <property type="molecule type" value="Genomic_DNA"/>
</dbReference>
<comment type="caution">
    <text evidence="3">The sequence shown here is derived from an EMBL/GenBank/DDBJ whole genome shotgun (WGS) entry which is preliminary data.</text>
</comment>
<evidence type="ECO:0000256" key="1">
    <source>
        <dbReference type="SAM" id="Coils"/>
    </source>
</evidence>
<reference evidence="3" key="1">
    <citation type="journal article" date="2023" name="Insect Mol. Biol.">
        <title>Genome sequencing provides insights into the evolution of gene families encoding plant cell wall-degrading enzymes in longhorned beetles.</title>
        <authorList>
            <person name="Shin N.R."/>
            <person name="Okamura Y."/>
            <person name="Kirsch R."/>
            <person name="Pauchet Y."/>
        </authorList>
    </citation>
    <scope>NUCLEOTIDE SEQUENCE</scope>
    <source>
        <strain evidence="3">AMC_N1</strain>
    </source>
</reference>
<keyword evidence="4" id="KW-1185">Reference proteome</keyword>
<dbReference type="GO" id="GO:0005198">
    <property type="term" value="F:structural molecule activity"/>
    <property type="evidence" value="ECO:0007669"/>
    <property type="project" value="InterPro"/>
</dbReference>
<dbReference type="Pfam" id="PF08398">
    <property type="entry name" value="Phospholip_A2_4"/>
    <property type="match status" value="1"/>
</dbReference>